<reference evidence="2 3" key="1">
    <citation type="submission" date="2019-08" db="EMBL/GenBank/DDBJ databases">
        <title>Deep-cultivation of Planctomycetes and their phenomic and genomic characterization uncovers novel biology.</title>
        <authorList>
            <person name="Wiegand S."/>
            <person name="Jogler M."/>
            <person name="Boedeker C."/>
            <person name="Pinto D."/>
            <person name="Vollmers J."/>
            <person name="Rivas-Marin E."/>
            <person name="Kohn T."/>
            <person name="Peeters S.H."/>
            <person name="Heuer A."/>
            <person name="Rast P."/>
            <person name="Oberbeckmann S."/>
            <person name="Bunk B."/>
            <person name="Jeske O."/>
            <person name="Meyerdierks A."/>
            <person name="Storesund J.E."/>
            <person name="Kallscheuer N."/>
            <person name="Luecker S."/>
            <person name="Lage O.M."/>
            <person name="Pohl T."/>
            <person name="Merkel B.J."/>
            <person name="Hornburger P."/>
            <person name="Mueller R.-W."/>
            <person name="Bruemmer F."/>
            <person name="Labrenz M."/>
            <person name="Spormann A.M."/>
            <person name="Op Den Camp H."/>
            <person name="Overmann J."/>
            <person name="Amann R."/>
            <person name="Jetten M.S.M."/>
            <person name="Mascher T."/>
            <person name="Medema M.H."/>
            <person name="Devos D.P."/>
            <person name="Kaster A.-K."/>
            <person name="Ovreas L."/>
            <person name="Rohde M."/>
            <person name="Galperin M.Y."/>
            <person name="Jogler C."/>
        </authorList>
    </citation>
    <scope>NUCLEOTIDE SEQUENCE [LARGE SCALE GENOMIC DNA]</scope>
    <source>
        <strain evidence="2 3">LF1</strain>
    </source>
</reference>
<protein>
    <recommendedName>
        <fullName evidence="4">Cbb3-type cytochrome oxidase component FixQ</fullName>
    </recommendedName>
</protein>
<evidence type="ECO:0000256" key="1">
    <source>
        <dbReference type="SAM" id="Phobius"/>
    </source>
</evidence>
<keyword evidence="3" id="KW-1185">Reference proteome</keyword>
<proteinExistence type="predicted"/>
<sequence length="59" mass="6358">MIRDLVCSIDYSICAEMALGLFVVAFAGILFGSLRLSKGAADKFASIPLHDTVEDPRNV</sequence>
<name>A0A5B1CFD1_9BACT</name>
<organism evidence="2 3">
    <name type="scientific">Rubripirellula obstinata</name>
    <dbReference type="NCBI Taxonomy" id="406547"/>
    <lineage>
        <taxon>Bacteria</taxon>
        <taxon>Pseudomonadati</taxon>
        <taxon>Planctomycetota</taxon>
        <taxon>Planctomycetia</taxon>
        <taxon>Pirellulales</taxon>
        <taxon>Pirellulaceae</taxon>
        <taxon>Rubripirellula</taxon>
    </lineage>
</organism>
<gene>
    <name evidence="2" type="ORF">LF1_14350</name>
</gene>
<dbReference type="EMBL" id="VRLW01000001">
    <property type="protein sequence ID" value="KAA1258911.1"/>
    <property type="molecule type" value="Genomic_DNA"/>
</dbReference>
<accession>A0A5B1CFD1</accession>
<keyword evidence="1" id="KW-0472">Membrane</keyword>
<feature type="transmembrane region" description="Helical" evidence="1">
    <location>
        <begin position="12"/>
        <end position="34"/>
    </location>
</feature>
<keyword evidence="1" id="KW-1133">Transmembrane helix</keyword>
<comment type="caution">
    <text evidence="2">The sequence shown here is derived from an EMBL/GenBank/DDBJ whole genome shotgun (WGS) entry which is preliminary data.</text>
</comment>
<keyword evidence="1" id="KW-0812">Transmembrane</keyword>
<dbReference type="AlphaFoldDB" id="A0A5B1CFD1"/>
<evidence type="ECO:0000313" key="2">
    <source>
        <dbReference type="EMBL" id="KAA1258911.1"/>
    </source>
</evidence>
<evidence type="ECO:0008006" key="4">
    <source>
        <dbReference type="Google" id="ProtNLM"/>
    </source>
</evidence>
<evidence type="ECO:0000313" key="3">
    <source>
        <dbReference type="Proteomes" id="UP000322699"/>
    </source>
</evidence>
<dbReference type="Proteomes" id="UP000322699">
    <property type="component" value="Unassembled WGS sequence"/>
</dbReference>